<protein>
    <submittedName>
        <fullName evidence="2">Uncharacterized protein</fullName>
    </submittedName>
</protein>
<evidence type="ECO:0000313" key="3">
    <source>
        <dbReference type="Proteomes" id="UP000015500"/>
    </source>
</evidence>
<keyword evidence="3" id="KW-1185">Reference proteome</keyword>
<dbReference type="Proteomes" id="UP000015500">
    <property type="component" value="Chromosome"/>
</dbReference>
<dbReference type="PATRIC" id="fig|1345697.3.peg.583"/>
<proteinExistence type="predicted"/>
<accession>S5ZA25</accession>
<feature type="compositionally biased region" description="Basic and acidic residues" evidence="1">
    <location>
        <begin position="1"/>
        <end position="13"/>
    </location>
</feature>
<name>S5ZA25_GEOG3</name>
<organism evidence="2 3">
    <name type="scientific">Geobacillus genomosp. 3</name>
    <dbReference type="NCBI Taxonomy" id="1921421"/>
    <lineage>
        <taxon>Bacteria</taxon>
        <taxon>Bacillati</taxon>
        <taxon>Bacillota</taxon>
        <taxon>Bacilli</taxon>
        <taxon>Bacillales</taxon>
        <taxon>Anoxybacillaceae</taxon>
        <taxon>Geobacillus</taxon>
    </lineage>
</organism>
<gene>
    <name evidence="2" type="ORF">M493_03440</name>
</gene>
<evidence type="ECO:0000256" key="1">
    <source>
        <dbReference type="SAM" id="MobiDB-lite"/>
    </source>
</evidence>
<dbReference type="KEGG" id="gjf:M493_03440"/>
<dbReference type="EMBL" id="CP006254">
    <property type="protein sequence ID" value="AGT30995.1"/>
    <property type="molecule type" value="Genomic_DNA"/>
</dbReference>
<evidence type="ECO:0000313" key="2">
    <source>
        <dbReference type="EMBL" id="AGT30995.1"/>
    </source>
</evidence>
<sequence>MEERNMDISMRADQDEEVGAFSPETKNAGINAEKR</sequence>
<reference evidence="2 3" key="1">
    <citation type="journal article" date="2014" name="Genome Announc.">
        <title>Complete Genome Sequence of the Thermophilic Polychlorinated Biphenyl Degrader Geobacillus sp. Strain JF8 (NBRC 109937).</title>
        <authorList>
            <person name="Shintani M."/>
            <person name="Ohtsubo Y."/>
            <person name="Fukuda K."/>
            <person name="Hosoyama A."/>
            <person name="Ohji S."/>
            <person name="Yamazoe A."/>
            <person name="Fujita N."/>
            <person name="Nagata Y."/>
            <person name="Tsuda M."/>
            <person name="Hatta T."/>
            <person name="Kimbara K."/>
        </authorList>
    </citation>
    <scope>NUCLEOTIDE SEQUENCE [LARGE SCALE GENOMIC DNA]</scope>
    <source>
        <strain evidence="2 3">JF8</strain>
    </source>
</reference>
<feature type="region of interest" description="Disordered" evidence="1">
    <location>
        <begin position="1"/>
        <end position="35"/>
    </location>
</feature>
<dbReference type="AlphaFoldDB" id="S5ZA25"/>
<dbReference type="HOGENOM" id="CLU_3365176_0_0_9"/>